<dbReference type="PROSITE" id="PS51085">
    <property type="entry name" value="2FE2S_FER_2"/>
    <property type="match status" value="1"/>
</dbReference>
<dbReference type="CDD" id="cd00207">
    <property type="entry name" value="fer2"/>
    <property type="match status" value="1"/>
</dbReference>
<evidence type="ECO:0000259" key="11">
    <source>
        <dbReference type="PROSITE" id="PS51085"/>
    </source>
</evidence>
<gene>
    <name evidence="14" type="ORF">MNBD_GAMMA05-1450</name>
</gene>
<evidence type="ECO:0000259" key="12">
    <source>
        <dbReference type="PROSITE" id="PS51669"/>
    </source>
</evidence>
<dbReference type="Gene3D" id="3.30.70.20">
    <property type="match status" value="1"/>
</dbReference>
<dbReference type="PROSITE" id="PS00642">
    <property type="entry name" value="COMPLEX1_75K_2"/>
    <property type="match status" value="1"/>
</dbReference>
<dbReference type="Gene3D" id="3.30.200.210">
    <property type="match status" value="1"/>
</dbReference>
<feature type="domain" description="2Fe-2S ferredoxin-type" evidence="11">
    <location>
        <begin position="8"/>
        <end position="86"/>
    </location>
</feature>
<keyword evidence="14" id="KW-0560">Oxidoreductase</keyword>
<dbReference type="SUPFAM" id="SSF54862">
    <property type="entry name" value="4Fe-4S ferredoxins"/>
    <property type="match status" value="1"/>
</dbReference>
<comment type="cofactor">
    <cofactor evidence="9">
        <name>[2Fe-2S] cluster</name>
        <dbReference type="ChEBI" id="CHEBI:190135"/>
    </cofactor>
</comment>
<evidence type="ECO:0000256" key="3">
    <source>
        <dbReference type="ARBA" id="ARBA00022485"/>
    </source>
</evidence>
<dbReference type="NCBIfam" id="TIGR01973">
    <property type="entry name" value="NuoG"/>
    <property type="match status" value="1"/>
</dbReference>
<keyword evidence="5" id="KW-1278">Translocase</keyword>
<dbReference type="PROSITE" id="PS51669">
    <property type="entry name" value="4FE4S_MOW_BIS_MGD"/>
    <property type="match status" value="1"/>
</dbReference>
<dbReference type="Pfam" id="PF22151">
    <property type="entry name" value="Fer4_NDSU1"/>
    <property type="match status" value="1"/>
</dbReference>
<evidence type="ECO:0000256" key="4">
    <source>
        <dbReference type="ARBA" id="ARBA00022723"/>
    </source>
</evidence>
<dbReference type="PANTHER" id="PTHR43105:SF13">
    <property type="entry name" value="NADH-UBIQUINONE OXIDOREDUCTASE 75 KDA SUBUNIT, MITOCHONDRIAL"/>
    <property type="match status" value="1"/>
</dbReference>
<dbReference type="GO" id="GO:0016020">
    <property type="term" value="C:membrane"/>
    <property type="evidence" value="ECO:0007669"/>
    <property type="project" value="InterPro"/>
</dbReference>
<dbReference type="InterPro" id="IPR006656">
    <property type="entry name" value="Mopterin_OxRdtase"/>
</dbReference>
<comment type="cofactor">
    <cofactor evidence="1">
        <name>[4Fe-4S] cluster</name>
        <dbReference type="ChEBI" id="CHEBI:49883"/>
    </cofactor>
</comment>
<evidence type="ECO:0000256" key="1">
    <source>
        <dbReference type="ARBA" id="ARBA00001966"/>
    </source>
</evidence>
<dbReference type="FunFam" id="3.30.70.20:FF:000002">
    <property type="entry name" value="NADH-ubiquinone oxidoreductase 75 kDa subunit"/>
    <property type="match status" value="1"/>
</dbReference>
<dbReference type="InterPro" id="IPR050123">
    <property type="entry name" value="Prok_molybdopt-oxidoreductase"/>
</dbReference>
<dbReference type="EC" id="1.6.5.3" evidence="14"/>
<protein>
    <submittedName>
        <fullName evidence="14">NADH-ubiquinone oxidoreductase chain G</fullName>
        <ecNumber evidence="14">1.6.5.3</ecNumber>
    </submittedName>
</protein>
<evidence type="ECO:0000256" key="5">
    <source>
        <dbReference type="ARBA" id="ARBA00022967"/>
    </source>
</evidence>
<dbReference type="GO" id="GO:0008137">
    <property type="term" value="F:NADH dehydrogenase (ubiquinone) activity"/>
    <property type="evidence" value="ECO:0007669"/>
    <property type="project" value="InterPro"/>
</dbReference>
<evidence type="ECO:0000313" key="14">
    <source>
        <dbReference type="EMBL" id="VAW51555.1"/>
    </source>
</evidence>
<dbReference type="EMBL" id="UOFE01000020">
    <property type="protein sequence ID" value="VAW51555.1"/>
    <property type="molecule type" value="Genomic_DNA"/>
</dbReference>
<dbReference type="InterPro" id="IPR054351">
    <property type="entry name" value="NADH_UbQ_OxRdtase_ferredoxin"/>
</dbReference>
<dbReference type="Pfam" id="PF13510">
    <property type="entry name" value="Fer2_4"/>
    <property type="match status" value="1"/>
</dbReference>
<sequence length="828" mass="89201">MSEANNTEFVTITVDGQEVQAPKGAMLIEVTDAQNIKVPRFCYHKKLAVAANCRMCLVEVEKAPKPLPACATPVMDGMIVHTQSKYAKDAQKSVMEFLLINHPLDCPICDQGGECELQDVAVAYGQSVSEYTETKRVAFDKNIGPLITTELTRCIHCTRCVRFGREIAGIRELGMTGRGENALISTFIDECINSEMSGNSIDVCPVGALTAKPSRFKGRAWEMIQHKTIAPHDCIGSNLSVHTLRGEIVRVVPCENETINEVWISDRDRFSYEGVESDDRLTTPMIKRDGKWQAADWDEALKVVADKFKTIADEKVKQIEAAAKDEEAEVSETEAEDSETVEPINIEMAALISANATLEEQYLTQKLMRVLGSGNIDFRLRQSDFSDQDAAPVMPWLGQSIEQLEKLDAALLIGSNVRKEQPIANLRLRKATVNNDAKISFINPRIYDFNYDVANNIAVAQQNMVAELAAVAAATYQLSGGSVPVNLADAVSSANVSDSHKAIAQQLKDAESATVLIGNIANMHPQLSALRALAEAIAKETNSAFGYLTDGCNAAGAWLAGAVPHRAAGGTTEDVVAGKNISELTSEKLAACLLLNIEPDTDAADANALMAMLDNANFVVSISAYNSASVKQVADVMLPAANFMETSGTYVNAEGFWQSFKGVLEPKGGARPAWKILRVLGNLAGVDGFEHMSSEEVKAEVRSHCEHIELSNVLDSSVSVAANATTDLHRSSDVPMYSTDAIVRRASSLQKTVDAQTMCVRLNSAEADRLGVAEVSTVVVKQGENSASLSLVIDDTIPDASAWIPLAVEGNEVLGSAFGVVAIEGVQS</sequence>
<dbReference type="PROSITE" id="PS51839">
    <property type="entry name" value="4FE4S_HC3"/>
    <property type="match status" value="1"/>
</dbReference>
<keyword evidence="10" id="KW-0175">Coiled coil</keyword>
<dbReference type="Pfam" id="PF00384">
    <property type="entry name" value="Molybdopterin"/>
    <property type="match status" value="2"/>
</dbReference>
<keyword evidence="14" id="KW-0830">Ubiquinone</keyword>
<dbReference type="InterPro" id="IPR010228">
    <property type="entry name" value="NADH_UbQ_OxRdtase_Gsu"/>
</dbReference>
<keyword evidence="4" id="KW-0479">Metal-binding</keyword>
<dbReference type="Pfam" id="PF10588">
    <property type="entry name" value="NADH-G_4Fe-4S_3"/>
    <property type="match status" value="1"/>
</dbReference>
<evidence type="ECO:0000256" key="10">
    <source>
        <dbReference type="SAM" id="Coils"/>
    </source>
</evidence>
<dbReference type="GO" id="GO:0046872">
    <property type="term" value="F:metal ion binding"/>
    <property type="evidence" value="ECO:0007669"/>
    <property type="project" value="UniProtKB-KW"/>
</dbReference>
<keyword evidence="6" id="KW-0408">Iron</keyword>
<evidence type="ECO:0000256" key="6">
    <source>
        <dbReference type="ARBA" id="ARBA00023004"/>
    </source>
</evidence>
<proteinExistence type="inferred from homology"/>
<dbReference type="SMART" id="SM00929">
    <property type="entry name" value="NADH-G_4Fe-4S_3"/>
    <property type="match status" value="1"/>
</dbReference>
<dbReference type="GO" id="GO:0042773">
    <property type="term" value="P:ATP synthesis coupled electron transport"/>
    <property type="evidence" value="ECO:0007669"/>
    <property type="project" value="InterPro"/>
</dbReference>
<dbReference type="InterPro" id="IPR006963">
    <property type="entry name" value="Mopterin_OxRdtase_4Fe-4S_dom"/>
</dbReference>
<feature type="domain" description="4Fe-4S His(Cys)3-ligated-type" evidence="13">
    <location>
        <begin position="86"/>
        <end position="125"/>
    </location>
</feature>
<evidence type="ECO:0000256" key="7">
    <source>
        <dbReference type="ARBA" id="ARBA00023014"/>
    </source>
</evidence>
<keyword evidence="8" id="KW-0520">NAD</keyword>
<dbReference type="InterPro" id="IPR019574">
    <property type="entry name" value="NADH_UbQ_OxRdtase_Gsu_4Fe4S-bd"/>
</dbReference>
<name>A0A3B0W6M5_9ZZZZ</name>
<dbReference type="Pfam" id="PF22117">
    <property type="entry name" value="Fer4_Nqo3"/>
    <property type="match status" value="1"/>
</dbReference>
<dbReference type="Gene3D" id="3.40.50.740">
    <property type="match status" value="2"/>
</dbReference>
<dbReference type="PROSITE" id="PS00643">
    <property type="entry name" value="COMPLEX1_75K_3"/>
    <property type="match status" value="1"/>
</dbReference>
<comment type="similarity">
    <text evidence="2">Belongs to the complex I 75 kDa subunit family.</text>
</comment>
<reference evidence="14" key="1">
    <citation type="submission" date="2018-06" db="EMBL/GenBank/DDBJ databases">
        <authorList>
            <person name="Zhirakovskaya E."/>
        </authorList>
    </citation>
    <scope>NUCLEOTIDE SEQUENCE</scope>
</reference>
<dbReference type="InterPro" id="IPR036010">
    <property type="entry name" value="2Fe-2S_ferredoxin-like_sf"/>
</dbReference>
<dbReference type="PROSITE" id="PS00641">
    <property type="entry name" value="COMPLEX1_75K_1"/>
    <property type="match status" value="1"/>
</dbReference>
<keyword evidence="7" id="KW-0411">Iron-sulfur</keyword>
<dbReference type="SUPFAM" id="SSF54292">
    <property type="entry name" value="2Fe-2S ferredoxin-like"/>
    <property type="match status" value="1"/>
</dbReference>
<dbReference type="InterPro" id="IPR001041">
    <property type="entry name" value="2Fe-2S_ferredoxin-type"/>
</dbReference>
<dbReference type="Gene3D" id="3.40.228.10">
    <property type="entry name" value="Dimethylsulfoxide Reductase, domain 2"/>
    <property type="match status" value="1"/>
</dbReference>
<evidence type="ECO:0000256" key="9">
    <source>
        <dbReference type="ARBA" id="ARBA00034078"/>
    </source>
</evidence>
<dbReference type="SUPFAM" id="SSF53706">
    <property type="entry name" value="Formate dehydrogenase/DMSO reductase, domains 1-3"/>
    <property type="match status" value="1"/>
</dbReference>
<evidence type="ECO:0000256" key="2">
    <source>
        <dbReference type="ARBA" id="ARBA00005404"/>
    </source>
</evidence>
<feature type="coiled-coil region" evidence="10">
    <location>
        <begin position="309"/>
        <end position="336"/>
    </location>
</feature>
<dbReference type="PANTHER" id="PTHR43105">
    <property type="entry name" value="RESPIRATORY NITRATE REDUCTASE"/>
    <property type="match status" value="1"/>
</dbReference>
<dbReference type="Gene3D" id="3.10.20.740">
    <property type="match status" value="1"/>
</dbReference>
<feature type="domain" description="4Fe-4S Mo/W bis-MGD-type" evidence="12">
    <location>
        <begin position="223"/>
        <end position="279"/>
    </location>
</feature>
<organism evidence="14">
    <name type="scientific">hydrothermal vent metagenome</name>
    <dbReference type="NCBI Taxonomy" id="652676"/>
    <lineage>
        <taxon>unclassified sequences</taxon>
        <taxon>metagenomes</taxon>
        <taxon>ecological metagenomes</taxon>
    </lineage>
</organism>
<dbReference type="FunFam" id="3.10.20.740:FF:000001">
    <property type="entry name" value="NADH-quinone oxidoreductase subunit G"/>
    <property type="match status" value="1"/>
</dbReference>
<dbReference type="GO" id="GO:0016651">
    <property type="term" value="F:oxidoreductase activity, acting on NAD(P)H"/>
    <property type="evidence" value="ECO:0007669"/>
    <property type="project" value="InterPro"/>
</dbReference>
<accession>A0A3B0W6M5</accession>
<dbReference type="GO" id="GO:0051539">
    <property type="term" value="F:4 iron, 4 sulfur cluster binding"/>
    <property type="evidence" value="ECO:0007669"/>
    <property type="project" value="UniProtKB-KW"/>
</dbReference>
<evidence type="ECO:0000259" key="13">
    <source>
        <dbReference type="PROSITE" id="PS51839"/>
    </source>
</evidence>
<dbReference type="InterPro" id="IPR000283">
    <property type="entry name" value="NADH_UbQ_OxRdtase_75kDa_su_CS"/>
</dbReference>
<keyword evidence="3" id="KW-0004">4Fe-4S</keyword>
<dbReference type="AlphaFoldDB" id="A0A3B0W6M5"/>
<evidence type="ECO:0000256" key="8">
    <source>
        <dbReference type="ARBA" id="ARBA00023027"/>
    </source>
</evidence>